<feature type="domain" description="Gfo/Idh/MocA-like oxidoreductase N-terminal" evidence="1">
    <location>
        <begin position="7"/>
        <end position="127"/>
    </location>
</feature>
<evidence type="ECO:0000313" key="3">
    <source>
        <dbReference type="EMBL" id="KAF2705730.1"/>
    </source>
</evidence>
<evidence type="ECO:0000259" key="2">
    <source>
        <dbReference type="Pfam" id="PF02894"/>
    </source>
</evidence>
<proteinExistence type="predicted"/>
<dbReference type="EMBL" id="MU005777">
    <property type="protein sequence ID" value="KAF2705730.1"/>
    <property type="molecule type" value="Genomic_DNA"/>
</dbReference>
<dbReference type="InterPro" id="IPR004104">
    <property type="entry name" value="Gfo/Idh/MocA-like_OxRdtase_C"/>
</dbReference>
<dbReference type="GO" id="GO:0006740">
    <property type="term" value="P:NADPH regeneration"/>
    <property type="evidence" value="ECO:0007669"/>
    <property type="project" value="TreeGrafter"/>
</dbReference>
<name>A0A6G1JZ23_9PLEO</name>
<dbReference type="SUPFAM" id="SSF55347">
    <property type="entry name" value="Glyceraldehyde-3-phosphate dehydrogenase-like, C-terminal domain"/>
    <property type="match status" value="1"/>
</dbReference>
<dbReference type="Pfam" id="PF01408">
    <property type="entry name" value="GFO_IDH_MocA"/>
    <property type="match status" value="1"/>
</dbReference>
<dbReference type="GO" id="GO:0005737">
    <property type="term" value="C:cytoplasm"/>
    <property type="evidence" value="ECO:0007669"/>
    <property type="project" value="TreeGrafter"/>
</dbReference>
<dbReference type="Proteomes" id="UP000799428">
    <property type="component" value="Unassembled WGS sequence"/>
</dbReference>
<feature type="domain" description="Gfo/Idh/MocA-like oxidoreductase C-terminal" evidence="2">
    <location>
        <begin position="157"/>
        <end position="345"/>
    </location>
</feature>
<dbReference type="SUPFAM" id="SSF51735">
    <property type="entry name" value="NAD(P)-binding Rossmann-fold domains"/>
    <property type="match status" value="1"/>
</dbReference>
<accession>A0A6G1JZ23</accession>
<dbReference type="PANTHER" id="PTHR42840:SF5">
    <property type="entry name" value="NAD(P)-BINDING ROSSMANN-FOLD SUPERFAMILY PROTEIN"/>
    <property type="match status" value="1"/>
</dbReference>
<dbReference type="InterPro" id="IPR000683">
    <property type="entry name" value="Gfo/Idh/MocA-like_OxRdtase_N"/>
</dbReference>
<dbReference type="InterPro" id="IPR036291">
    <property type="entry name" value="NAD(P)-bd_dom_sf"/>
</dbReference>
<gene>
    <name evidence="3" type="ORF">K504DRAFT_387181</name>
</gene>
<evidence type="ECO:0000313" key="4">
    <source>
        <dbReference type="Proteomes" id="UP000799428"/>
    </source>
</evidence>
<sequence>MPSPIPIALIGSGIFAKEEHLPAILAAPNLRLVAVYSRSLTSAKGLASGLSAKESEAVDLYSEDQDGKGFDALLQRQDIKGVIVALPILTQPDYIRRALTSGKHVLAEKPIAKDVSTAKALLDFATSTPHPNAATFCIAENFRFLDSFQYASDTIASLGRVLNFRVRVDNMVMPGGKYFETAWRKVPEYQGGFLLDGGVHFLAATRLLLAKESLVRTSAFTAQLQEHLPPVDTVHAVVQLGSGVSGTVEISFGTTFTGSEYSVACEKGTVSVSRGKVTITRGKDVEVKDHPDEGNGVKQEVKAWAEGLQKGEMDRRQAPEEALKDLVLLEGMLNSGEKGGAPVELDL</sequence>
<dbReference type="Gene3D" id="3.40.50.720">
    <property type="entry name" value="NAD(P)-binding Rossmann-like Domain"/>
    <property type="match status" value="1"/>
</dbReference>
<keyword evidence="4" id="KW-1185">Reference proteome</keyword>
<evidence type="ECO:0000259" key="1">
    <source>
        <dbReference type="Pfam" id="PF01408"/>
    </source>
</evidence>
<dbReference type="Gene3D" id="3.30.360.10">
    <property type="entry name" value="Dihydrodipicolinate Reductase, domain 2"/>
    <property type="match status" value="1"/>
</dbReference>
<dbReference type="AlphaFoldDB" id="A0A6G1JZ23"/>
<dbReference type="GO" id="GO:0000166">
    <property type="term" value="F:nucleotide binding"/>
    <property type="evidence" value="ECO:0007669"/>
    <property type="project" value="InterPro"/>
</dbReference>
<dbReference type="PANTHER" id="PTHR42840">
    <property type="entry name" value="NAD(P)-BINDING ROSSMANN-FOLD SUPERFAMILY PROTEIN-RELATED"/>
    <property type="match status" value="1"/>
</dbReference>
<dbReference type="GO" id="GO:0016491">
    <property type="term" value="F:oxidoreductase activity"/>
    <property type="evidence" value="ECO:0007669"/>
    <property type="project" value="TreeGrafter"/>
</dbReference>
<dbReference type="OrthoDB" id="64915at2759"/>
<protein>
    <submittedName>
        <fullName evidence="3">NAD(P)-binding protein</fullName>
    </submittedName>
</protein>
<reference evidence="3" key="1">
    <citation type="journal article" date="2020" name="Stud. Mycol.">
        <title>101 Dothideomycetes genomes: a test case for predicting lifestyles and emergence of pathogens.</title>
        <authorList>
            <person name="Haridas S."/>
            <person name="Albert R."/>
            <person name="Binder M."/>
            <person name="Bloem J."/>
            <person name="Labutti K."/>
            <person name="Salamov A."/>
            <person name="Andreopoulos B."/>
            <person name="Baker S."/>
            <person name="Barry K."/>
            <person name="Bills G."/>
            <person name="Bluhm B."/>
            <person name="Cannon C."/>
            <person name="Castanera R."/>
            <person name="Culley D."/>
            <person name="Daum C."/>
            <person name="Ezra D."/>
            <person name="Gonzalez J."/>
            <person name="Henrissat B."/>
            <person name="Kuo A."/>
            <person name="Liang C."/>
            <person name="Lipzen A."/>
            <person name="Lutzoni F."/>
            <person name="Magnuson J."/>
            <person name="Mondo S."/>
            <person name="Nolan M."/>
            <person name="Ohm R."/>
            <person name="Pangilinan J."/>
            <person name="Park H.-J."/>
            <person name="Ramirez L."/>
            <person name="Alfaro M."/>
            <person name="Sun H."/>
            <person name="Tritt A."/>
            <person name="Yoshinaga Y."/>
            <person name="Zwiers L.-H."/>
            <person name="Turgeon B."/>
            <person name="Goodwin S."/>
            <person name="Spatafora J."/>
            <person name="Crous P."/>
            <person name="Grigoriev I."/>
        </authorList>
    </citation>
    <scope>NUCLEOTIDE SEQUENCE</scope>
    <source>
        <strain evidence="3">CBS 279.74</strain>
    </source>
</reference>
<dbReference type="Pfam" id="PF02894">
    <property type="entry name" value="GFO_IDH_MocA_C"/>
    <property type="match status" value="1"/>
</dbReference>
<organism evidence="3 4">
    <name type="scientific">Pleomassaria siparia CBS 279.74</name>
    <dbReference type="NCBI Taxonomy" id="1314801"/>
    <lineage>
        <taxon>Eukaryota</taxon>
        <taxon>Fungi</taxon>
        <taxon>Dikarya</taxon>
        <taxon>Ascomycota</taxon>
        <taxon>Pezizomycotina</taxon>
        <taxon>Dothideomycetes</taxon>
        <taxon>Pleosporomycetidae</taxon>
        <taxon>Pleosporales</taxon>
        <taxon>Pleomassariaceae</taxon>
        <taxon>Pleomassaria</taxon>
    </lineage>
</organism>